<organism evidence="1 2">
    <name type="scientific">Candidatus Yanofskybacteria bacterium CG10_big_fil_rev_8_21_14_0_10_36_16</name>
    <dbReference type="NCBI Taxonomy" id="1975096"/>
    <lineage>
        <taxon>Bacteria</taxon>
        <taxon>Candidatus Yanofskyibacteriota</taxon>
    </lineage>
</organism>
<dbReference type="PANTHER" id="PTHR11669:SF8">
    <property type="entry name" value="DNA POLYMERASE III SUBUNIT DELTA"/>
    <property type="match status" value="1"/>
</dbReference>
<dbReference type="AlphaFoldDB" id="A0A2J0Q8H6"/>
<protein>
    <recommendedName>
        <fullName evidence="3">AAA+ ATPase domain-containing protein</fullName>
    </recommendedName>
</protein>
<evidence type="ECO:0008006" key="3">
    <source>
        <dbReference type="Google" id="ProtNLM"/>
    </source>
</evidence>
<sequence>MKVVTIFGFNNQKKILDNYFKSEYPSGSFLFHGQEMIGKKTLALELANKHITRSGGSATHDLLFIDSSHSDSGQTISIDKIREAKKFLSLSPFGGKLKFVIIDNAHEMQEEAQNSILKIIEEPPSYAIMILISHKTDTILPTILSRCQKFYFPAHSPQVISKILNDNNTGLSEEQIKFVSDFSNGRTGMVFNILKENSFKDIKKAVQKLSDLISSDIHERFLFVANIVDKSKAGELEKTILYWMLYLRPKLTQDNDGKSKADVVRMAKNLLKLHYTISNPHYNKRLAMENFVLTL</sequence>
<proteinExistence type="predicted"/>
<dbReference type="InterPro" id="IPR027417">
    <property type="entry name" value="P-loop_NTPase"/>
</dbReference>
<dbReference type="Pfam" id="PF13177">
    <property type="entry name" value="DNA_pol3_delta2"/>
    <property type="match status" value="1"/>
</dbReference>
<comment type="caution">
    <text evidence="1">The sequence shown here is derived from an EMBL/GenBank/DDBJ whole genome shotgun (WGS) entry which is preliminary data.</text>
</comment>
<dbReference type="EMBL" id="PCXQ01000001">
    <property type="protein sequence ID" value="PJE51554.1"/>
    <property type="molecule type" value="Genomic_DNA"/>
</dbReference>
<accession>A0A2J0Q8H6</accession>
<dbReference type="PANTHER" id="PTHR11669">
    <property type="entry name" value="REPLICATION FACTOR C / DNA POLYMERASE III GAMMA-TAU SUBUNIT"/>
    <property type="match status" value="1"/>
</dbReference>
<evidence type="ECO:0000313" key="1">
    <source>
        <dbReference type="EMBL" id="PJE51554.1"/>
    </source>
</evidence>
<dbReference type="SUPFAM" id="SSF52540">
    <property type="entry name" value="P-loop containing nucleoside triphosphate hydrolases"/>
    <property type="match status" value="1"/>
</dbReference>
<name>A0A2J0Q8H6_9BACT</name>
<reference evidence="1 2" key="1">
    <citation type="submission" date="2017-09" db="EMBL/GenBank/DDBJ databases">
        <title>Depth-based differentiation of microbial function through sediment-hosted aquifers and enrichment of novel symbionts in the deep terrestrial subsurface.</title>
        <authorList>
            <person name="Probst A.J."/>
            <person name="Ladd B."/>
            <person name="Jarett J.K."/>
            <person name="Geller-Mcgrath D.E."/>
            <person name="Sieber C.M."/>
            <person name="Emerson J.B."/>
            <person name="Anantharaman K."/>
            <person name="Thomas B.C."/>
            <person name="Malmstrom R."/>
            <person name="Stieglmeier M."/>
            <person name="Klingl A."/>
            <person name="Woyke T."/>
            <person name="Ryan C.M."/>
            <person name="Banfield J.F."/>
        </authorList>
    </citation>
    <scope>NUCLEOTIDE SEQUENCE [LARGE SCALE GENOMIC DNA]</scope>
    <source>
        <strain evidence="1">CG10_big_fil_rev_8_21_14_0_10_36_16</strain>
    </source>
</reference>
<evidence type="ECO:0000313" key="2">
    <source>
        <dbReference type="Proteomes" id="UP000228496"/>
    </source>
</evidence>
<gene>
    <name evidence="1" type="ORF">COV29_00130</name>
</gene>
<dbReference type="Gene3D" id="3.40.50.300">
    <property type="entry name" value="P-loop containing nucleotide triphosphate hydrolases"/>
    <property type="match status" value="1"/>
</dbReference>
<dbReference type="InterPro" id="IPR050238">
    <property type="entry name" value="DNA_Rep/Repair_Clamp_Loader"/>
</dbReference>
<dbReference type="GO" id="GO:0006261">
    <property type="term" value="P:DNA-templated DNA replication"/>
    <property type="evidence" value="ECO:0007669"/>
    <property type="project" value="TreeGrafter"/>
</dbReference>
<dbReference type="Proteomes" id="UP000228496">
    <property type="component" value="Unassembled WGS sequence"/>
</dbReference>